<gene>
    <name evidence="1" type="ORF">A2008_08430</name>
</gene>
<evidence type="ECO:0000313" key="2">
    <source>
        <dbReference type="Proteomes" id="UP000178735"/>
    </source>
</evidence>
<dbReference type="AlphaFoldDB" id="A0A1F7WLG1"/>
<protein>
    <recommendedName>
        <fullName evidence="3">Nitrile hydratase alpha /Thiocyanate hydrolase gamma domain-containing protein</fullName>
    </recommendedName>
</protein>
<dbReference type="InterPro" id="IPR036648">
    <property type="entry name" value="CN_Hdrase_a/SCN_Hdrase_g_sf"/>
</dbReference>
<dbReference type="InterPro" id="IPR022513">
    <property type="entry name" value="TOMM_pelo"/>
</dbReference>
<organism evidence="1 2">
    <name type="scientific">Candidatus Wallbacteria bacterium GWC2_49_35</name>
    <dbReference type="NCBI Taxonomy" id="1817813"/>
    <lineage>
        <taxon>Bacteria</taxon>
        <taxon>Candidatus Walliibacteriota</taxon>
    </lineage>
</organism>
<dbReference type="SUPFAM" id="SSF56209">
    <property type="entry name" value="Nitrile hydratase alpha chain"/>
    <property type="match status" value="1"/>
</dbReference>
<dbReference type="GO" id="GO:0003824">
    <property type="term" value="F:catalytic activity"/>
    <property type="evidence" value="ECO:0007669"/>
    <property type="project" value="InterPro"/>
</dbReference>
<dbReference type="Proteomes" id="UP000178735">
    <property type="component" value="Unassembled WGS sequence"/>
</dbReference>
<evidence type="ECO:0000313" key="1">
    <source>
        <dbReference type="EMBL" id="OGM03674.1"/>
    </source>
</evidence>
<dbReference type="NCBIfam" id="TIGR03793">
    <property type="entry name" value="leader_NHLP"/>
    <property type="match status" value="1"/>
</dbReference>
<sequence length="188" mass="20289">MTDQKKVDSRAVYGEIIAKCWQDENYKKSFMANPKKYLTEAGLVIPEKMEIKAVEQDSKITYVVLPERLSVDILQKLMHSLINDTLHKGFKLPENGELRFVQNTSRLQYFIIPAKLADDELGNADLDMVAGGTGASSIVVITTGPSPVVVVTPIGPSPMIVVTPVGPSPVIVVGPYGPSTPVAAIVVA</sequence>
<accession>A0A1F7WLG1</accession>
<dbReference type="GO" id="GO:0046914">
    <property type="term" value="F:transition metal ion binding"/>
    <property type="evidence" value="ECO:0007669"/>
    <property type="project" value="InterPro"/>
</dbReference>
<reference evidence="1 2" key="1">
    <citation type="journal article" date="2016" name="Nat. Commun.">
        <title>Thousands of microbial genomes shed light on interconnected biogeochemical processes in an aquifer system.</title>
        <authorList>
            <person name="Anantharaman K."/>
            <person name="Brown C.T."/>
            <person name="Hug L.A."/>
            <person name="Sharon I."/>
            <person name="Castelle C.J."/>
            <person name="Probst A.J."/>
            <person name="Thomas B.C."/>
            <person name="Singh A."/>
            <person name="Wilkins M.J."/>
            <person name="Karaoz U."/>
            <person name="Brodie E.L."/>
            <person name="Williams K.H."/>
            <person name="Hubbard S.S."/>
            <person name="Banfield J.F."/>
        </authorList>
    </citation>
    <scope>NUCLEOTIDE SEQUENCE [LARGE SCALE GENOMIC DNA]</scope>
</reference>
<comment type="caution">
    <text evidence="1">The sequence shown here is derived from an EMBL/GenBank/DDBJ whole genome shotgun (WGS) entry which is preliminary data.</text>
</comment>
<dbReference type="EMBL" id="MGFH01000158">
    <property type="protein sequence ID" value="OGM03674.1"/>
    <property type="molecule type" value="Genomic_DNA"/>
</dbReference>
<evidence type="ECO:0008006" key="3">
    <source>
        <dbReference type="Google" id="ProtNLM"/>
    </source>
</evidence>
<dbReference type="STRING" id="1817813.A2008_08430"/>
<name>A0A1F7WLG1_9BACT</name>
<dbReference type="Gene3D" id="3.90.330.10">
    <property type="entry name" value="Nitrile hydratase alpha /Thiocyanate hydrolase gamma"/>
    <property type="match status" value="1"/>
</dbReference>
<proteinExistence type="predicted"/>